<evidence type="ECO:0000313" key="2">
    <source>
        <dbReference type="EMBL" id="KIK76451.1"/>
    </source>
</evidence>
<evidence type="ECO:0000313" key="3">
    <source>
        <dbReference type="Proteomes" id="UP000054538"/>
    </source>
</evidence>
<dbReference type="PANTHER" id="PTHR46564">
    <property type="entry name" value="TRANSPOSASE"/>
    <property type="match status" value="1"/>
</dbReference>
<dbReference type="InterPro" id="IPR038717">
    <property type="entry name" value="Tc1-like_DDE_dom"/>
</dbReference>
<feature type="non-terminal residue" evidence="2">
    <location>
        <position position="1"/>
    </location>
</feature>
<evidence type="ECO:0000259" key="1">
    <source>
        <dbReference type="Pfam" id="PF13358"/>
    </source>
</evidence>
<name>A0A0D0CZ14_9AGAM</name>
<dbReference type="HOGENOM" id="CLU_056788_11_1_1"/>
<sequence>LVFVDESSVDRCTTYCGHAWLIQGTKAQCKAFFVCGWCFSVLPAISLNDGILHCNIVEGSFCGNTFKQFIERLLNNMQPYPASNSVIIMDNCVIHKHP</sequence>
<reference evidence="3" key="2">
    <citation type="submission" date="2015-01" db="EMBL/GenBank/DDBJ databases">
        <title>Evolutionary Origins and Diversification of the Mycorrhizal Mutualists.</title>
        <authorList>
            <consortium name="DOE Joint Genome Institute"/>
            <consortium name="Mycorrhizal Genomics Consortium"/>
            <person name="Kohler A."/>
            <person name="Kuo A."/>
            <person name="Nagy L.G."/>
            <person name="Floudas D."/>
            <person name="Copeland A."/>
            <person name="Barry K.W."/>
            <person name="Cichocki N."/>
            <person name="Veneault-Fourrey C."/>
            <person name="LaButti K."/>
            <person name="Lindquist E.A."/>
            <person name="Lipzen A."/>
            <person name="Lundell T."/>
            <person name="Morin E."/>
            <person name="Murat C."/>
            <person name="Riley R."/>
            <person name="Ohm R."/>
            <person name="Sun H."/>
            <person name="Tunlid A."/>
            <person name="Henrissat B."/>
            <person name="Grigoriev I.V."/>
            <person name="Hibbett D.S."/>
            <person name="Martin F."/>
        </authorList>
    </citation>
    <scope>NUCLEOTIDE SEQUENCE [LARGE SCALE GENOMIC DNA]</scope>
    <source>
        <strain evidence="3">Ve08.2h10</strain>
    </source>
</reference>
<dbReference type="STRING" id="930991.A0A0D0CZ14"/>
<protein>
    <recommendedName>
        <fullName evidence="1">Tc1-like transposase DDE domain-containing protein</fullName>
    </recommendedName>
</protein>
<proteinExistence type="predicted"/>
<organism evidence="2 3">
    <name type="scientific">Paxillus rubicundulus Ve08.2h10</name>
    <dbReference type="NCBI Taxonomy" id="930991"/>
    <lineage>
        <taxon>Eukaryota</taxon>
        <taxon>Fungi</taxon>
        <taxon>Dikarya</taxon>
        <taxon>Basidiomycota</taxon>
        <taxon>Agaricomycotina</taxon>
        <taxon>Agaricomycetes</taxon>
        <taxon>Agaricomycetidae</taxon>
        <taxon>Boletales</taxon>
        <taxon>Paxilineae</taxon>
        <taxon>Paxillaceae</taxon>
        <taxon>Paxillus</taxon>
    </lineage>
</organism>
<dbReference type="OrthoDB" id="2142724at2759"/>
<dbReference type="PANTHER" id="PTHR46564:SF1">
    <property type="entry name" value="TRANSPOSASE"/>
    <property type="match status" value="1"/>
</dbReference>
<reference evidence="2 3" key="1">
    <citation type="submission" date="2014-04" db="EMBL/GenBank/DDBJ databases">
        <authorList>
            <consortium name="DOE Joint Genome Institute"/>
            <person name="Kuo A."/>
            <person name="Kohler A."/>
            <person name="Jargeat P."/>
            <person name="Nagy L.G."/>
            <person name="Floudas D."/>
            <person name="Copeland A."/>
            <person name="Barry K.W."/>
            <person name="Cichocki N."/>
            <person name="Veneault-Fourrey C."/>
            <person name="LaButti K."/>
            <person name="Lindquist E.A."/>
            <person name="Lipzen A."/>
            <person name="Lundell T."/>
            <person name="Morin E."/>
            <person name="Murat C."/>
            <person name="Sun H."/>
            <person name="Tunlid A."/>
            <person name="Henrissat B."/>
            <person name="Grigoriev I.V."/>
            <person name="Hibbett D.S."/>
            <person name="Martin F."/>
            <person name="Nordberg H.P."/>
            <person name="Cantor M.N."/>
            <person name="Hua S.X."/>
        </authorList>
    </citation>
    <scope>NUCLEOTIDE SEQUENCE [LARGE SCALE GENOMIC DNA]</scope>
    <source>
        <strain evidence="2 3">Ve08.2h10</strain>
    </source>
</reference>
<feature type="domain" description="Tc1-like transposase DDE" evidence="1">
    <location>
        <begin position="1"/>
        <end position="97"/>
    </location>
</feature>
<dbReference type="Pfam" id="PF13358">
    <property type="entry name" value="DDE_3"/>
    <property type="match status" value="1"/>
</dbReference>
<accession>A0A0D0CZ14</accession>
<gene>
    <name evidence="2" type="ORF">PAXRUDRAFT_74617</name>
</gene>
<dbReference type="InParanoid" id="A0A0D0CZ14"/>
<dbReference type="InterPro" id="IPR036397">
    <property type="entry name" value="RNaseH_sf"/>
</dbReference>
<feature type="non-terminal residue" evidence="2">
    <location>
        <position position="98"/>
    </location>
</feature>
<dbReference type="AlphaFoldDB" id="A0A0D0CZ14"/>
<dbReference type="Gene3D" id="3.30.420.10">
    <property type="entry name" value="Ribonuclease H-like superfamily/Ribonuclease H"/>
    <property type="match status" value="1"/>
</dbReference>
<keyword evidence="3" id="KW-1185">Reference proteome</keyword>
<dbReference type="GO" id="GO:0003676">
    <property type="term" value="F:nucleic acid binding"/>
    <property type="evidence" value="ECO:0007669"/>
    <property type="project" value="InterPro"/>
</dbReference>
<dbReference type="Proteomes" id="UP000054538">
    <property type="component" value="Unassembled WGS sequence"/>
</dbReference>
<dbReference type="EMBL" id="KN827483">
    <property type="protein sequence ID" value="KIK76451.1"/>
    <property type="molecule type" value="Genomic_DNA"/>
</dbReference>